<sequence length="344" mass="38997">MTSKNDNFYLSGPSHLTCVNWDDAYHRKIVAASLVNGVYVLEKDRQKQRQGPDSLAFPWWTFFHFQLFHRLVDDVDSSIFGAIYEFKPPPSMWNNTLRRSPRYVIAFRGTIIKLDSVLRDMMLDLKILMHGLHQTSCSKIAIESVRNMVTRVGGNGSNLWLAGHSLGSSIALHAGKTMAKSGIFIESFLFNPPFPSAPLDQITKCEELKQGIRFAGSVLKAGLGIAMNSNKKSSSYDSFSALSGWIPSLFVNRSDYICSKYVEYFEHRRKMEEIGAGCIESIATRNSLGSLMMSAFVKESEPLHLIPSAILTVNLIPHQDCLEAHRIDQWWKPDLHMEYKLHKY</sequence>
<dbReference type="EMBL" id="DF973121">
    <property type="protein sequence ID" value="GAU12464.1"/>
    <property type="molecule type" value="Genomic_DNA"/>
</dbReference>
<dbReference type="OrthoDB" id="58570at2759"/>
<evidence type="ECO:0000313" key="1">
    <source>
        <dbReference type="EMBL" id="GAU12464.1"/>
    </source>
</evidence>
<dbReference type="Proteomes" id="UP000242715">
    <property type="component" value="Unassembled WGS sequence"/>
</dbReference>
<organism evidence="1 2">
    <name type="scientific">Trifolium subterraneum</name>
    <name type="common">Subterranean clover</name>
    <dbReference type="NCBI Taxonomy" id="3900"/>
    <lineage>
        <taxon>Eukaryota</taxon>
        <taxon>Viridiplantae</taxon>
        <taxon>Streptophyta</taxon>
        <taxon>Embryophyta</taxon>
        <taxon>Tracheophyta</taxon>
        <taxon>Spermatophyta</taxon>
        <taxon>Magnoliopsida</taxon>
        <taxon>eudicotyledons</taxon>
        <taxon>Gunneridae</taxon>
        <taxon>Pentapetalae</taxon>
        <taxon>rosids</taxon>
        <taxon>fabids</taxon>
        <taxon>Fabales</taxon>
        <taxon>Fabaceae</taxon>
        <taxon>Papilionoideae</taxon>
        <taxon>50 kb inversion clade</taxon>
        <taxon>NPAAA clade</taxon>
        <taxon>Hologalegina</taxon>
        <taxon>IRL clade</taxon>
        <taxon>Trifolieae</taxon>
        <taxon>Trifolium</taxon>
    </lineage>
</organism>
<protein>
    <recommendedName>
        <fullName evidence="3">Fungal lipase-like domain-containing protein</fullName>
    </recommendedName>
</protein>
<evidence type="ECO:0008006" key="3">
    <source>
        <dbReference type="Google" id="ProtNLM"/>
    </source>
</evidence>
<dbReference type="Gene3D" id="3.40.50.1820">
    <property type="entry name" value="alpha/beta hydrolase"/>
    <property type="match status" value="1"/>
</dbReference>
<dbReference type="InterPro" id="IPR029058">
    <property type="entry name" value="AB_hydrolase_fold"/>
</dbReference>
<dbReference type="AlphaFoldDB" id="A0A2Z6LGI6"/>
<evidence type="ECO:0000313" key="2">
    <source>
        <dbReference type="Proteomes" id="UP000242715"/>
    </source>
</evidence>
<proteinExistence type="predicted"/>
<keyword evidence="2" id="KW-1185">Reference proteome</keyword>
<dbReference type="SUPFAM" id="SSF53474">
    <property type="entry name" value="alpha/beta-Hydrolases"/>
    <property type="match status" value="1"/>
</dbReference>
<dbReference type="PANTHER" id="PTHR31479">
    <property type="entry name" value="ALPHA/BETA-HYDROLASES SUPERFAMILY PROTEIN"/>
    <property type="match status" value="1"/>
</dbReference>
<name>A0A2Z6LGI6_TRISU</name>
<dbReference type="PANTHER" id="PTHR31479:SF2">
    <property type="entry name" value="ALPHA_BETA-HYDROLASES SUPERFAMILY PROTEIN"/>
    <property type="match status" value="1"/>
</dbReference>
<gene>
    <name evidence="1" type="ORF">TSUD_229980</name>
</gene>
<accession>A0A2Z6LGI6</accession>
<reference evidence="2" key="1">
    <citation type="journal article" date="2017" name="Front. Plant Sci.">
        <title>Climate Clever Clovers: New Paradigm to Reduce the Environmental Footprint of Ruminants by Breeding Low Methanogenic Forages Utilizing Haplotype Variation.</title>
        <authorList>
            <person name="Kaur P."/>
            <person name="Appels R."/>
            <person name="Bayer P.E."/>
            <person name="Keeble-Gagnere G."/>
            <person name="Wang J."/>
            <person name="Hirakawa H."/>
            <person name="Shirasawa K."/>
            <person name="Vercoe P."/>
            <person name="Stefanova K."/>
            <person name="Durmic Z."/>
            <person name="Nichols P."/>
            <person name="Revell C."/>
            <person name="Isobe S.N."/>
            <person name="Edwards D."/>
            <person name="Erskine W."/>
        </authorList>
    </citation>
    <scope>NUCLEOTIDE SEQUENCE [LARGE SCALE GENOMIC DNA]</scope>
    <source>
        <strain evidence="2">cv. Daliak</strain>
    </source>
</reference>